<feature type="region of interest" description="Disordered" evidence="1">
    <location>
        <begin position="343"/>
        <end position="362"/>
    </location>
</feature>
<dbReference type="EMBL" id="JBGBPQ010000020">
    <property type="protein sequence ID" value="KAL1504453.1"/>
    <property type="molecule type" value="Genomic_DNA"/>
</dbReference>
<feature type="chain" id="PRO_5044346550" description="Sulfotransferase" evidence="2">
    <location>
        <begin position="33"/>
        <end position="383"/>
    </location>
</feature>
<evidence type="ECO:0000256" key="2">
    <source>
        <dbReference type="SAM" id="SignalP"/>
    </source>
</evidence>
<gene>
    <name evidence="3" type="ORF">AB1Y20_010859</name>
</gene>
<evidence type="ECO:0000313" key="3">
    <source>
        <dbReference type="EMBL" id="KAL1504453.1"/>
    </source>
</evidence>
<protein>
    <recommendedName>
        <fullName evidence="5">Sulfotransferase</fullName>
    </recommendedName>
</protein>
<accession>A0AB34ISJ9</accession>
<dbReference type="InterPro" id="IPR027417">
    <property type="entry name" value="P-loop_NTPase"/>
</dbReference>
<keyword evidence="2" id="KW-0732">Signal</keyword>
<dbReference type="Gene3D" id="3.40.50.300">
    <property type="entry name" value="P-loop containing nucleotide triphosphate hydrolases"/>
    <property type="match status" value="1"/>
</dbReference>
<dbReference type="AlphaFoldDB" id="A0AB34ISJ9"/>
<sequence>MPGGGLPCAAAPRLPTLFLSLLVLSLLATASATPQTDADRVVAAWVARLPASVRQLPPLLGLPSAQHPFVFHHLRKAGGTTIRRALYDVSRQLQLSAHIPCHTVACTVYSPPPRDSSPRFAILGGHYHRPTLQRWLGEDGSGASRRAGCLVMLRSTVDRVRSCWNFRYVQEPMSFGLQPLAPRLHAVDPRALNASLPTLRSVHGEGCNNEALRVLSSVGADEEAVGRLTAGEEWSPLAVGALDEALGQLSQCAVVLLDRCGATMRVIRHWMPWLAAYYDCSTQRVQVGTTARAALSADAERIIRTHNALDERVYAFAVRKLDAQLRLINGTLPPAAKRAVSSLPLDERAEHRPRQGVRVAASGLRRPSASVAGSHARAGFRFR</sequence>
<dbReference type="Proteomes" id="UP001515480">
    <property type="component" value="Unassembled WGS sequence"/>
</dbReference>
<reference evidence="3 4" key="1">
    <citation type="journal article" date="2024" name="Science">
        <title>Giant polyketide synthase enzymes in the biosynthesis of giant marine polyether toxins.</title>
        <authorList>
            <person name="Fallon T.R."/>
            <person name="Shende V.V."/>
            <person name="Wierzbicki I.H."/>
            <person name="Pendleton A.L."/>
            <person name="Watervoot N.F."/>
            <person name="Auber R.P."/>
            <person name="Gonzalez D.J."/>
            <person name="Wisecaver J.H."/>
            <person name="Moore B.S."/>
        </authorList>
    </citation>
    <scope>NUCLEOTIDE SEQUENCE [LARGE SCALE GENOMIC DNA]</scope>
    <source>
        <strain evidence="3 4">12B1</strain>
    </source>
</reference>
<proteinExistence type="predicted"/>
<keyword evidence="4" id="KW-1185">Reference proteome</keyword>
<feature type="signal peptide" evidence="2">
    <location>
        <begin position="1"/>
        <end position="32"/>
    </location>
</feature>
<evidence type="ECO:0000313" key="4">
    <source>
        <dbReference type="Proteomes" id="UP001515480"/>
    </source>
</evidence>
<organism evidence="3 4">
    <name type="scientific">Prymnesium parvum</name>
    <name type="common">Toxic golden alga</name>
    <dbReference type="NCBI Taxonomy" id="97485"/>
    <lineage>
        <taxon>Eukaryota</taxon>
        <taxon>Haptista</taxon>
        <taxon>Haptophyta</taxon>
        <taxon>Prymnesiophyceae</taxon>
        <taxon>Prymnesiales</taxon>
        <taxon>Prymnesiaceae</taxon>
        <taxon>Prymnesium</taxon>
    </lineage>
</organism>
<name>A0AB34ISJ9_PRYPA</name>
<evidence type="ECO:0000256" key="1">
    <source>
        <dbReference type="SAM" id="MobiDB-lite"/>
    </source>
</evidence>
<evidence type="ECO:0008006" key="5">
    <source>
        <dbReference type="Google" id="ProtNLM"/>
    </source>
</evidence>
<comment type="caution">
    <text evidence="3">The sequence shown here is derived from an EMBL/GenBank/DDBJ whole genome shotgun (WGS) entry which is preliminary data.</text>
</comment>